<dbReference type="Gene3D" id="2.60.120.200">
    <property type="match status" value="1"/>
</dbReference>
<organism evidence="8 9">
    <name type="scientific">Murimonas intestini</name>
    <dbReference type="NCBI Taxonomy" id="1337051"/>
    <lineage>
        <taxon>Bacteria</taxon>
        <taxon>Bacillati</taxon>
        <taxon>Bacillota</taxon>
        <taxon>Clostridia</taxon>
        <taxon>Lachnospirales</taxon>
        <taxon>Lachnospiraceae</taxon>
        <taxon>Murimonas</taxon>
    </lineage>
</organism>
<evidence type="ECO:0000313" key="9">
    <source>
        <dbReference type="Proteomes" id="UP000245412"/>
    </source>
</evidence>
<evidence type="ECO:0000313" key="8">
    <source>
        <dbReference type="EMBL" id="PWJ73737.1"/>
    </source>
</evidence>
<dbReference type="SUPFAM" id="SSF75005">
    <property type="entry name" value="Arabinanase/levansucrase/invertase"/>
    <property type="match status" value="1"/>
</dbReference>
<comment type="similarity">
    <text evidence="1 6">Belongs to the glycosyl hydrolase 43 family.</text>
</comment>
<dbReference type="InterPro" id="IPR041542">
    <property type="entry name" value="GH43_C2"/>
</dbReference>
<protein>
    <submittedName>
        <fullName evidence="8">Alpha-N-arabinofuranosidase</fullName>
    </submittedName>
</protein>
<evidence type="ECO:0000256" key="2">
    <source>
        <dbReference type="ARBA" id="ARBA00022801"/>
    </source>
</evidence>
<dbReference type="PANTHER" id="PTHR42812">
    <property type="entry name" value="BETA-XYLOSIDASE"/>
    <property type="match status" value="1"/>
</dbReference>
<name>A0AB73T1A3_9FIRM</name>
<dbReference type="InterPro" id="IPR013320">
    <property type="entry name" value="ConA-like_dom_sf"/>
</dbReference>
<feature type="domain" description="Beta-xylosidase C-terminal Concanavalin A-like" evidence="7">
    <location>
        <begin position="328"/>
        <end position="535"/>
    </location>
</feature>
<dbReference type="PANTHER" id="PTHR42812:SF12">
    <property type="entry name" value="BETA-XYLOSIDASE-RELATED"/>
    <property type="match status" value="1"/>
</dbReference>
<evidence type="ECO:0000256" key="3">
    <source>
        <dbReference type="ARBA" id="ARBA00023295"/>
    </source>
</evidence>
<dbReference type="InterPro" id="IPR051795">
    <property type="entry name" value="Glycosyl_Hydrlase_43"/>
</dbReference>
<dbReference type="Pfam" id="PF04616">
    <property type="entry name" value="Glyco_hydro_43"/>
    <property type="match status" value="1"/>
</dbReference>
<evidence type="ECO:0000256" key="1">
    <source>
        <dbReference type="ARBA" id="ARBA00009865"/>
    </source>
</evidence>
<dbReference type="InterPro" id="IPR006710">
    <property type="entry name" value="Glyco_hydro_43"/>
</dbReference>
<evidence type="ECO:0000256" key="4">
    <source>
        <dbReference type="PIRSR" id="PIRSR606710-1"/>
    </source>
</evidence>
<keyword evidence="3 6" id="KW-0326">Glycosidase</keyword>
<dbReference type="Gene3D" id="2.115.10.20">
    <property type="entry name" value="Glycosyl hydrolase domain, family 43"/>
    <property type="match status" value="1"/>
</dbReference>
<reference evidence="8 9" key="1">
    <citation type="submission" date="2018-05" db="EMBL/GenBank/DDBJ databases">
        <authorList>
            <person name="Goeker M."/>
            <person name="Huntemann M."/>
            <person name="Clum A."/>
            <person name="Pillay M."/>
            <person name="Palaniappan K."/>
            <person name="Varghese N."/>
            <person name="Mikhailova N."/>
            <person name="Stamatis D."/>
            <person name="Reddy T."/>
            <person name="Daum C."/>
            <person name="Shapiro N."/>
            <person name="Ivanova N."/>
            <person name="Kyrpides N."/>
            <person name="Woyke T."/>
        </authorList>
    </citation>
    <scope>NUCLEOTIDE SEQUENCE [LARGE SCALE GENOMIC DNA]</scope>
    <source>
        <strain evidence="8 9">DSM 26524</strain>
    </source>
</reference>
<gene>
    <name evidence="8" type="ORF">C7383_11168</name>
</gene>
<sequence>MEKRTFSNPILPGFYPDPSICRVGEDYYMVTSSFVYFPGLPVFHSRDLVHWEQTGHGIERPGQLDYKNCETSLGLWAPTIRWHCGKFYIINTFVSEGREARRDNFIITADSPEGPWSDPIFIEGADGIDPSLFFDDDGRVWYTGNFITGEALYEGHHGIYLCELDADTFQFKGERTVIWDGAATRSKWIEAPHLYKKDGYYYLMVAEGGTFVNHSVMMARSEQIEGLYEPCPRNPILTHRHMPLDIPVSVVGHGDLFETQNGEWWMVLLGIRTYQETHFNTGRETFLIPMRWASDGWPMADNETGMVNIEERLPNLKQHPVLPLPSWDSFGEDSLSFQWNTIHPPGEPFYSLSKRSGWLRLYLKKETMEEICCPSFIGRRQQHKSFLAKTLMEFVPENENEECGICLVQDDRYHYSFVTGMRDGRQVIRLYKVEDSKKELARELATDRKYTEDSGECRQKIAGQIYFTVFCTGETYEFYYGYKENQMIPFQKDMEASLLSSDVNEGFTGAYLGPYATSNGKESDAYGDFDWFVYQGL</sequence>
<comment type="caution">
    <text evidence="8">The sequence shown here is derived from an EMBL/GenBank/DDBJ whole genome shotgun (WGS) entry which is preliminary data.</text>
</comment>
<evidence type="ECO:0000256" key="5">
    <source>
        <dbReference type="PIRSR" id="PIRSR606710-2"/>
    </source>
</evidence>
<dbReference type="SUPFAM" id="SSF49899">
    <property type="entry name" value="Concanavalin A-like lectins/glucanases"/>
    <property type="match status" value="1"/>
</dbReference>
<accession>A0AB73T1A3</accession>
<proteinExistence type="inferred from homology"/>
<evidence type="ECO:0000256" key="6">
    <source>
        <dbReference type="RuleBase" id="RU361187"/>
    </source>
</evidence>
<dbReference type="GO" id="GO:0004553">
    <property type="term" value="F:hydrolase activity, hydrolyzing O-glycosyl compounds"/>
    <property type="evidence" value="ECO:0007669"/>
    <property type="project" value="InterPro"/>
</dbReference>
<evidence type="ECO:0000259" key="7">
    <source>
        <dbReference type="Pfam" id="PF17851"/>
    </source>
</evidence>
<dbReference type="GO" id="GO:0005975">
    <property type="term" value="P:carbohydrate metabolic process"/>
    <property type="evidence" value="ECO:0007669"/>
    <property type="project" value="InterPro"/>
</dbReference>
<feature type="site" description="Important for catalytic activity, responsible for pKa modulation of the active site Glu and correct orientation of both the proton donor and substrate" evidence="5">
    <location>
        <position position="129"/>
    </location>
</feature>
<feature type="active site" description="Proton donor" evidence="4">
    <location>
        <position position="190"/>
    </location>
</feature>
<keyword evidence="2 6" id="KW-0378">Hydrolase</keyword>
<dbReference type="RefSeq" id="WP_109747536.1">
    <property type="nucleotide sequence ID" value="NZ_JANKBI010000011.1"/>
</dbReference>
<dbReference type="Proteomes" id="UP000245412">
    <property type="component" value="Unassembled WGS sequence"/>
</dbReference>
<dbReference type="CDD" id="cd18617">
    <property type="entry name" value="GH43_XynB-like"/>
    <property type="match status" value="1"/>
</dbReference>
<dbReference type="InterPro" id="IPR023296">
    <property type="entry name" value="Glyco_hydro_beta-prop_sf"/>
</dbReference>
<feature type="active site" description="Proton acceptor" evidence="4">
    <location>
        <position position="17"/>
    </location>
</feature>
<dbReference type="EMBL" id="QGGY01000011">
    <property type="protein sequence ID" value="PWJ73737.1"/>
    <property type="molecule type" value="Genomic_DNA"/>
</dbReference>
<dbReference type="AlphaFoldDB" id="A0AB73T1A3"/>
<dbReference type="Pfam" id="PF17851">
    <property type="entry name" value="GH43_C2"/>
    <property type="match status" value="1"/>
</dbReference>
<keyword evidence="9" id="KW-1185">Reference proteome</keyword>